<feature type="region of interest" description="Disordered" evidence="1">
    <location>
        <begin position="92"/>
        <end position="144"/>
    </location>
</feature>
<organism evidence="2 3">
    <name type="scientific">Hydnum rufescens UP504</name>
    <dbReference type="NCBI Taxonomy" id="1448309"/>
    <lineage>
        <taxon>Eukaryota</taxon>
        <taxon>Fungi</taxon>
        <taxon>Dikarya</taxon>
        <taxon>Basidiomycota</taxon>
        <taxon>Agaricomycotina</taxon>
        <taxon>Agaricomycetes</taxon>
        <taxon>Cantharellales</taxon>
        <taxon>Hydnaceae</taxon>
        <taxon>Hydnum</taxon>
    </lineage>
</organism>
<evidence type="ECO:0000256" key="1">
    <source>
        <dbReference type="SAM" id="MobiDB-lite"/>
    </source>
</evidence>
<dbReference type="AlphaFoldDB" id="A0A9P6AHV2"/>
<keyword evidence="3" id="KW-1185">Reference proteome</keyword>
<accession>A0A9P6AHV2</accession>
<name>A0A9P6AHV2_9AGAM</name>
<evidence type="ECO:0000313" key="3">
    <source>
        <dbReference type="Proteomes" id="UP000886523"/>
    </source>
</evidence>
<reference evidence="2" key="1">
    <citation type="journal article" date="2020" name="Nat. Commun.">
        <title>Large-scale genome sequencing of mycorrhizal fungi provides insights into the early evolution of symbiotic traits.</title>
        <authorList>
            <person name="Miyauchi S."/>
            <person name="Kiss E."/>
            <person name="Kuo A."/>
            <person name="Drula E."/>
            <person name="Kohler A."/>
            <person name="Sanchez-Garcia M."/>
            <person name="Morin E."/>
            <person name="Andreopoulos B."/>
            <person name="Barry K.W."/>
            <person name="Bonito G."/>
            <person name="Buee M."/>
            <person name="Carver A."/>
            <person name="Chen C."/>
            <person name="Cichocki N."/>
            <person name="Clum A."/>
            <person name="Culley D."/>
            <person name="Crous P.W."/>
            <person name="Fauchery L."/>
            <person name="Girlanda M."/>
            <person name="Hayes R.D."/>
            <person name="Keri Z."/>
            <person name="LaButti K."/>
            <person name="Lipzen A."/>
            <person name="Lombard V."/>
            <person name="Magnuson J."/>
            <person name="Maillard F."/>
            <person name="Murat C."/>
            <person name="Nolan M."/>
            <person name="Ohm R.A."/>
            <person name="Pangilinan J."/>
            <person name="Pereira M.F."/>
            <person name="Perotto S."/>
            <person name="Peter M."/>
            <person name="Pfister S."/>
            <person name="Riley R."/>
            <person name="Sitrit Y."/>
            <person name="Stielow J.B."/>
            <person name="Szollosi G."/>
            <person name="Zifcakova L."/>
            <person name="Stursova M."/>
            <person name="Spatafora J.W."/>
            <person name="Tedersoo L."/>
            <person name="Vaario L.M."/>
            <person name="Yamada A."/>
            <person name="Yan M."/>
            <person name="Wang P."/>
            <person name="Xu J."/>
            <person name="Bruns T."/>
            <person name="Baldrian P."/>
            <person name="Vilgalys R."/>
            <person name="Dunand C."/>
            <person name="Henrissat B."/>
            <person name="Grigoriev I.V."/>
            <person name="Hibbett D."/>
            <person name="Nagy L.G."/>
            <person name="Martin F.M."/>
        </authorList>
    </citation>
    <scope>NUCLEOTIDE SEQUENCE</scope>
    <source>
        <strain evidence="2">UP504</strain>
    </source>
</reference>
<dbReference type="EMBL" id="MU129122">
    <property type="protein sequence ID" value="KAF9506157.1"/>
    <property type="molecule type" value="Genomic_DNA"/>
</dbReference>
<protein>
    <submittedName>
        <fullName evidence="2">Uncharacterized protein</fullName>
    </submittedName>
</protein>
<feature type="compositionally biased region" description="Polar residues" evidence="1">
    <location>
        <begin position="129"/>
        <end position="144"/>
    </location>
</feature>
<evidence type="ECO:0000313" key="2">
    <source>
        <dbReference type="EMBL" id="KAF9506157.1"/>
    </source>
</evidence>
<proteinExistence type="predicted"/>
<gene>
    <name evidence="2" type="ORF">BS47DRAFT_460880</name>
</gene>
<feature type="compositionally biased region" description="Polar residues" evidence="1">
    <location>
        <begin position="93"/>
        <end position="105"/>
    </location>
</feature>
<dbReference type="Proteomes" id="UP000886523">
    <property type="component" value="Unassembled WGS sequence"/>
</dbReference>
<comment type="caution">
    <text evidence="2">The sequence shown here is derived from an EMBL/GenBank/DDBJ whole genome shotgun (WGS) entry which is preliminary data.</text>
</comment>
<sequence>MARSKDIGDLTAVATYGKVWCISQRYSFVDYVVGEVLLGHFPDRKNVGGTVDDRSGSSLCDMRRLHPIGFICHAVRTSDAGVERNRCQWVAADSNSGTPNENQISGDVESRYRVSNMPPCGDSRGSPLWRSNRSQCQQPGSSRA</sequence>